<accession>A0A224YXM7</accession>
<keyword evidence="1 2" id="KW-0728">SH3 domain</keyword>
<dbReference type="InterPro" id="IPR036028">
    <property type="entry name" value="SH3-like_dom_sf"/>
</dbReference>
<feature type="domain" description="DH" evidence="6">
    <location>
        <begin position="386"/>
        <end position="565"/>
    </location>
</feature>
<dbReference type="Gene3D" id="2.30.29.30">
    <property type="entry name" value="Pleckstrin-homology domain (PH domain)/Phosphotyrosine-binding domain (PTB)"/>
    <property type="match status" value="1"/>
</dbReference>
<dbReference type="CDD" id="cd01221">
    <property type="entry name" value="PH_ephexin"/>
    <property type="match status" value="1"/>
</dbReference>
<dbReference type="SUPFAM" id="SSF50729">
    <property type="entry name" value="PH domain-like"/>
    <property type="match status" value="1"/>
</dbReference>
<dbReference type="PROSITE" id="PS50003">
    <property type="entry name" value="PH_DOMAIN"/>
    <property type="match status" value="1"/>
</dbReference>
<dbReference type="PROSITE" id="PS50010">
    <property type="entry name" value="DH_2"/>
    <property type="match status" value="1"/>
</dbReference>
<dbReference type="CDD" id="cd00160">
    <property type="entry name" value="RhoGEF"/>
    <property type="match status" value="1"/>
</dbReference>
<dbReference type="InterPro" id="IPR000219">
    <property type="entry name" value="DH_dom"/>
</dbReference>
<dbReference type="InterPro" id="IPR047270">
    <property type="entry name" value="PH_ephexin"/>
</dbReference>
<evidence type="ECO:0000256" key="1">
    <source>
        <dbReference type="ARBA" id="ARBA00022443"/>
    </source>
</evidence>
<dbReference type="Pfam" id="PF00621">
    <property type="entry name" value="RhoGEF"/>
    <property type="match status" value="1"/>
</dbReference>
<feature type="domain" description="PH" evidence="5">
    <location>
        <begin position="676"/>
        <end position="716"/>
    </location>
</feature>
<evidence type="ECO:0000256" key="3">
    <source>
        <dbReference type="SAM" id="MobiDB-lite"/>
    </source>
</evidence>
<dbReference type="SUPFAM" id="SSF48065">
    <property type="entry name" value="DBL homology domain (DH-domain)"/>
    <property type="match status" value="1"/>
</dbReference>
<feature type="domain" description="SH3" evidence="4">
    <location>
        <begin position="727"/>
        <end position="788"/>
    </location>
</feature>
<dbReference type="InterPro" id="IPR035899">
    <property type="entry name" value="DBL_dom_sf"/>
</dbReference>
<feature type="compositionally biased region" description="Pro residues" evidence="3">
    <location>
        <begin position="314"/>
        <end position="323"/>
    </location>
</feature>
<dbReference type="SUPFAM" id="SSF50044">
    <property type="entry name" value="SH3-domain"/>
    <property type="match status" value="1"/>
</dbReference>
<evidence type="ECO:0000259" key="5">
    <source>
        <dbReference type="PROSITE" id="PS50003"/>
    </source>
</evidence>
<evidence type="ECO:0000259" key="6">
    <source>
        <dbReference type="PROSITE" id="PS50010"/>
    </source>
</evidence>
<dbReference type="SMART" id="SM00233">
    <property type="entry name" value="PH"/>
    <property type="match status" value="1"/>
</dbReference>
<feature type="compositionally biased region" description="Low complexity" evidence="3">
    <location>
        <begin position="164"/>
        <end position="179"/>
    </location>
</feature>
<reference evidence="7" key="1">
    <citation type="journal article" date="2017" name="Parasit. Vectors">
        <title>Sialotranscriptomics of Rhipicephalus zambeziensis reveals intricate expression profiles of secretory proteins and suggests tight temporal transcriptional regulation during blood-feeding.</title>
        <authorList>
            <person name="de Castro M.H."/>
            <person name="de Klerk D."/>
            <person name="Pienaar R."/>
            <person name="Rees D.J.G."/>
            <person name="Mans B.J."/>
        </authorList>
    </citation>
    <scope>NUCLEOTIDE SEQUENCE</scope>
    <source>
        <tissue evidence="7">Salivary glands</tissue>
    </source>
</reference>
<evidence type="ECO:0000313" key="7">
    <source>
        <dbReference type="EMBL" id="MAA19361.1"/>
    </source>
</evidence>
<dbReference type="InterPro" id="IPR001849">
    <property type="entry name" value="PH_domain"/>
</dbReference>
<dbReference type="InterPro" id="IPR047271">
    <property type="entry name" value="Ephexin-like"/>
</dbReference>
<dbReference type="GO" id="GO:0005085">
    <property type="term" value="F:guanyl-nucleotide exchange factor activity"/>
    <property type="evidence" value="ECO:0007669"/>
    <property type="project" value="InterPro"/>
</dbReference>
<protein>
    <submittedName>
        <fullName evidence="7">Guanine nucleotide exchange factor tim</fullName>
    </submittedName>
</protein>
<dbReference type="AlphaFoldDB" id="A0A224YXM7"/>
<evidence type="ECO:0000256" key="2">
    <source>
        <dbReference type="PROSITE-ProRule" id="PRU00192"/>
    </source>
</evidence>
<dbReference type="PANTHER" id="PTHR12845">
    <property type="entry name" value="GUANINE NUCLEOTIDE EXCHANGE FACTOR"/>
    <property type="match status" value="1"/>
</dbReference>
<organism evidence="7">
    <name type="scientific">Rhipicephalus zambeziensis</name>
    <dbReference type="NCBI Taxonomy" id="60191"/>
    <lineage>
        <taxon>Eukaryota</taxon>
        <taxon>Metazoa</taxon>
        <taxon>Ecdysozoa</taxon>
        <taxon>Arthropoda</taxon>
        <taxon>Chelicerata</taxon>
        <taxon>Arachnida</taxon>
        <taxon>Acari</taxon>
        <taxon>Parasitiformes</taxon>
        <taxon>Ixodida</taxon>
        <taxon>Ixodoidea</taxon>
        <taxon>Ixodidae</taxon>
        <taxon>Rhipicephalinae</taxon>
        <taxon>Rhipicephalus</taxon>
        <taxon>Rhipicephalus</taxon>
    </lineage>
</organism>
<dbReference type="InterPro" id="IPR001452">
    <property type="entry name" value="SH3_domain"/>
</dbReference>
<feature type="region of interest" description="Disordered" evidence="3">
    <location>
        <begin position="271"/>
        <end position="328"/>
    </location>
</feature>
<dbReference type="Gene3D" id="1.20.900.10">
    <property type="entry name" value="Dbl homology (DH) domain"/>
    <property type="match status" value="1"/>
</dbReference>
<dbReference type="EMBL" id="GFPF01008215">
    <property type="protein sequence ID" value="MAA19361.1"/>
    <property type="molecule type" value="Transcribed_RNA"/>
</dbReference>
<dbReference type="PANTHER" id="PTHR12845:SF5">
    <property type="entry name" value="EPHEXIN, ISOFORM D"/>
    <property type="match status" value="1"/>
</dbReference>
<evidence type="ECO:0000259" key="4">
    <source>
        <dbReference type="PROSITE" id="PS50002"/>
    </source>
</evidence>
<dbReference type="SMART" id="SM00325">
    <property type="entry name" value="RhoGEF"/>
    <property type="match status" value="1"/>
</dbReference>
<dbReference type="SMART" id="SM00326">
    <property type="entry name" value="SH3"/>
    <property type="match status" value="1"/>
</dbReference>
<proteinExistence type="predicted"/>
<feature type="region of interest" description="Disordered" evidence="3">
    <location>
        <begin position="48"/>
        <end position="72"/>
    </location>
</feature>
<sequence>MVSSDDWPIKSVVSCKCSALVYLAMSGESAKPEAAVLPIRRVSLSQQDVRQPVRHPAPATGNLSRPKVVPRPGSRVASIAKSFEQLSLAEGRTVTNRRSFRAASSIVRPSAVRRTHSVLTQQKPLTAVQVAVRNLEARCASPAKETPANHSFLWTRDDKELPYGGSLSSASGDASKSNSQWSMPESDKPYEDITWEMVDDSSSSSTTYEHLYEPIYDVLDHQPQGNEEACASSDIRVEISSHCTTKEAAGKGSSRRPLATFYVQLSLDSAAATTTAGSRPQHRRRLRRTSNVPRRPQSPPPLPPTAAAAGFSSSPPPETPCPEPSDGRLLEEEPLYQFYQQAVVQQACQWGSVDADEPYGQRTLWRELPQVRASGVLERLTDTEQRQQEALFEVLTSEASYQRSLRLLSDHFAQGLQGTLEPREWDALFGSLAPLREASERLLARLDRAWDGPLLCNRRVCDALREHASQYGASYVRYCSHQGHQDRLLRELTASRPDVAVQLRDLEVAPNCQGLRLHSFLLLPMQRVTRLPLLADALLRHMPDSTPAQDALGALNQVVAECNEGARKMARMEEMLHISRTLEFRECRAVPLISSSRWLVKRGPLVRVSLDSRRRTWGRLVQCARTSLHLFLFTDLLLVTKRKGDDYYAVLDHCPRNMVQACAEATLPSRLPDCCRHLFQLTLLQNSAGRTVEMLLAAESESDKTRWMDVLTPMVSSDPDERIYEEWDCPQVQCRHAYTPLQADELALEEADVVNVFRKMSDGWYEGERLRDGARGWFPASHTVELVNLHVRSRNLRLRYRLLMASQTLLEKQQLNKSDA</sequence>
<dbReference type="Pfam" id="PF00018">
    <property type="entry name" value="SH3_1"/>
    <property type="match status" value="1"/>
</dbReference>
<dbReference type="InterPro" id="IPR011993">
    <property type="entry name" value="PH-like_dom_sf"/>
</dbReference>
<dbReference type="CDD" id="cd11793">
    <property type="entry name" value="SH3_ephexin1_like"/>
    <property type="match status" value="1"/>
</dbReference>
<dbReference type="Gene3D" id="2.30.30.40">
    <property type="entry name" value="SH3 Domains"/>
    <property type="match status" value="1"/>
</dbReference>
<dbReference type="PROSITE" id="PS50002">
    <property type="entry name" value="SH3"/>
    <property type="match status" value="1"/>
</dbReference>
<feature type="region of interest" description="Disordered" evidence="3">
    <location>
        <begin position="164"/>
        <end position="187"/>
    </location>
</feature>
<name>A0A224YXM7_9ACAR</name>